<feature type="domain" description="Nodulin-like" evidence="6">
    <location>
        <begin position="1"/>
        <end position="93"/>
    </location>
</feature>
<feature type="transmembrane region" description="Helical" evidence="5">
    <location>
        <begin position="153"/>
        <end position="171"/>
    </location>
</feature>
<name>V4LUI8_EUTSA</name>
<dbReference type="PANTHER" id="PTHR21576">
    <property type="entry name" value="UNCHARACTERIZED NODULIN-LIKE PROTEIN"/>
    <property type="match status" value="1"/>
</dbReference>
<reference evidence="8 9" key="1">
    <citation type="journal article" date="2013" name="Front. Plant Sci.">
        <title>The Reference Genome of the Halophytic Plant Eutrema salsugineum.</title>
        <authorList>
            <person name="Yang R."/>
            <person name="Jarvis D.E."/>
            <person name="Chen H."/>
            <person name="Beilstein M.A."/>
            <person name="Grimwood J."/>
            <person name="Jenkins J."/>
            <person name="Shu S."/>
            <person name="Prochnik S."/>
            <person name="Xin M."/>
            <person name="Ma C."/>
            <person name="Schmutz J."/>
            <person name="Wing R.A."/>
            <person name="Mitchell-Olds T."/>
            <person name="Schumaker K.S."/>
            <person name="Wang X."/>
        </authorList>
    </citation>
    <scope>NUCLEOTIDE SEQUENCE [LARGE SCALE GENOMIC DNA]</scope>
</reference>
<dbReference type="Pfam" id="PF06813">
    <property type="entry name" value="Nodulin-like"/>
    <property type="match status" value="1"/>
</dbReference>
<dbReference type="SUPFAM" id="SSF103473">
    <property type="entry name" value="MFS general substrate transporter"/>
    <property type="match status" value="1"/>
</dbReference>
<evidence type="ECO:0000256" key="3">
    <source>
        <dbReference type="ARBA" id="ARBA00022989"/>
    </source>
</evidence>
<dbReference type="AlphaFoldDB" id="V4LUI8"/>
<evidence type="ECO:0000313" key="9">
    <source>
        <dbReference type="Proteomes" id="UP000030689"/>
    </source>
</evidence>
<gene>
    <name evidence="8" type="ORF">EUTSA_v10015411mg</name>
</gene>
<organism evidence="8 9">
    <name type="scientific">Eutrema salsugineum</name>
    <name type="common">Saltwater cress</name>
    <name type="synonym">Sisymbrium salsugineum</name>
    <dbReference type="NCBI Taxonomy" id="72664"/>
    <lineage>
        <taxon>Eukaryota</taxon>
        <taxon>Viridiplantae</taxon>
        <taxon>Streptophyta</taxon>
        <taxon>Embryophyta</taxon>
        <taxon>Tracheophyta</taxon>
        <taxon>Spermatophyta</taxon>
        <taxon>Magnoliopsida</taxon>
        <taxon>eudicotyledons</taxon>
        <taxon>Gunneridae</taxon>
        <taxon>Pentapetalae</taxon>
        <taxon>rosids</taxon>
        <taxon>malvids</taxon>
        <taxon>Brassicales</taxon>
        <taxon>Brassicaceae</taxon>
        <taxon>Eutremeae</taxon>
        <taxon>Eutrema</taxon>
    </lineage>
</organism>
<dbReference type="STRING" id="72664.V4LUI8"/>
<keyword evidence="3 5" id="KW-1133">Transmembrane helix</keyword>
<feature type="transmembrane region" description="Helical" evidence="5">
    <location>
        <begin position="57"/>
        <end position="80"/>
    </location>
</feature>
<keyword evidence="2 5" id="KW-0812">Transmembrane</keyword>
<dbReference type="EMBL" id="KI517464">
    <property type="protein sequence ID" value="ESQ43538.1"/>
    <property type="molecule type" value="Genomic_DNA"/>
</dbReference>
<comment type="subcellular location">
    <subcellularLocation>
        <location evidence="1">Membrane</location>
        <topology evidence="1">Multi-pass membrane protein</topology>
    </subcellularLocation>
</comment>
<evidence type="ECO:0000256" key="2">
    <source>
        <dbReference type="ARBA" id="ARBA00022692"/>
    </source>
</evidence>
<keyword evidence="4 5" id="KW-0472">Membrane</keyword>
<evidence type="ECO:0000256" key="5">
    <source>
        <dbReference type="SAM" id="Phobius"/>
    </source>
</evidence>
<dbReference type="GO" id="GO:0016020">
    <property type="term" value="C:membrane"/>
    <property type="evidence" value="ECO:0007669"/>
    <property type="project" value="UniProtKB-SubCell"/>
</dbReference>
<feature type="transmembrane region" description="Helical" evidence="5">
    <location>
        <begin position="286"/>
        <end position="314"/>
    </location>
</feature>
<evidence type="ECO:0000256" key="4">
    <source>
        <dbReference type="ARBA" id="ARBA00023136"/>
    </source>
</evidence>
<dbReference type="Pfam" id="PF23262">
    <property type="entry name" value="NFD4_C"/>
    <property type="match status" value="1"/>
</dbReference>
<keyword evidence="9" id="KW-1185">Reference proteome</keyword>
<dbReference type="PANTHER" id="PTHR21576:SF44">
    <property type="entry name" value="MAJOR FACILITATOR SUPERFAMILY PROTEIN"/>
    <property type="match status" value="1"/>
</dbReference>
<feature type="transmembrane region" description="Helical" evidence="5">
    <location>
        <begin position="183"/>
        <end position="202"/>
    </location>
</feature>
<evidence type="ECO:0000313" key="8">
    <source>
        <dbReference type="EMBL" id="ESQ43538.1"/>
    </source>
</evidence>
<feature type="domain" description="NFD4 C-terminal" evidence="7">
    <location>
        <begin position="153"/>
        <end position="320"/>
    </location>
</feature>
<dbReference type="Proteomes" id="UP000030689">
    <property type="component" value="Unassembled WGS sequence"/>
</dbReference>
<dbReference type="InterPro" id="IPR056555">
    <property type="entry name" value="NFD4_C"/>
</dbReference>
<sequence length="329" mass="35782">MWIQSVAGVSYLFGGSMSPAIKTALGYNQKQIALLGVAKNLGDAIGFVSGALSEVSLPWVVLLVGATQNLVGYGVLWFVVTGQLPNLPLWMTEARMQITLRSTRCYRSHPLPRTGEDFTLLQALGQADFWLIFMSLVLGVGSGITVIDNLVFVSLISISNFLGCVAGGYFSELIIRKLSFLRTLEMSAVQVIMSLGLIYCAIDWPGKIYVVTIVIGMGYGTHCAIAPASVSDIFGLKSFGSLYNFHIIALPIGAFVFSGVIASNIYDYYARKQAGPTIETESLMCTGSFCYSVTCGLMSVVCLMAIVLSLSVVYRTKKFYFRLYRVSKT</sequence>
<dbReference type="InterPro" id="IPR010658">
    <property type="entry name" value="Nodulin-like"/>
</dbReference>
<dbReference type="InterPro" id="IPR036259">
    <property type="entry name" value="MFS_trans_sf"/>
</dbReference>
<proteinExistence type="predicted"/>
<dbReference type="OMA" id="CIGRICY"/>
<dbReference type="Gramene" id="ESQ43538">
    <property type="protein sequence ID" value="ESQ43538"/>
    <property type="gene ID" value="EUTSA_v10015411mg"/>
</dbReference>
<evidence type="ECO:0000256" key="1">
    <source>
        <dbReference type="ARBA" id="ARBA00004141"/>
    </source>
</evidence>
<evidence type="ECO:0000259" key="6">
    <source>
        <dbReference type="Pfam" id="PF06813"/>
    </source>
</evidence>
<dbReference type="KEGG" id="eus:EUTSA_v10015411mg"/>
<accession>V4LUI8</accession>
<feature type="transmembrane region" description="Helical" evidence="5">
    <location>
        <begin position="208"/>
        <end position="230"/>
    </location>
</feature>
<protein>
    <submittedName>
        <fullName evidence="8">Uncharacterized protein</fullName>
    </submittedName>
</protein>
<feature type="transmembrane region" description="Helical" evidence="5">
    <location>
        <begin position="242"/>
        <end position="266"/>
    </location>
</feature>
<evidence type="ECO:0000259" key="7">
    <source>
        <dbReference type="Pfam" id="PF23262"/>
    </source>
</evidence>
<dbReference type="eggNOG" id="ENOG502RSCD">
    <property type="taxonomic scope" value="Eukaryota"/>
</dbReference>
<feature type="transmembrane region" description="Helical" evidence="5">
    <location>
        <begin position="129"/>
        <end position="147"/>
    </location>
</feature>